<dbReference type="PANTHER" id="PTHR42954:SF2">
    <property type="entry name" value="FE(2+) TRANSPORT PROTEIN A"/>
    <property type="match status" value="1"/>
</dbReference>
<evidence type="ECO:0000313" key="3">
    <source>
        <dbReference type="EMBL" id="MBB6063093.1"/>
    </source>
</evidence>
<proteinExistence type="predicted"/>
<dbReference type="PANTHER" id="PTHR42954">
    <property type="entry name" value="FE(2+) TRANSPORT PROTEIN A"/>
    <property type="match status" value="1"/>
</dbReference>
<sequence length="142" mass="16054">MTLDKIPECVKVKIVSIKDSKIKNRLLGLGLIPESIIEVVRASPMGDPRMYRVFNKLISMRNSEASTIEVELLDDLIPLSLANDGEYEVVKFCGGRRFLYKVSRLGILQGKIIQVKNGEIFLDNSKIHLGEGMKNKIILRRI</sequence>
<dbReference type="SMART" id="SM00899">
    <property type="entry name" value="FeoA"/>
    <property type="match status" value="2"/>
</dbReference>
<dbReference type="Proteomes" id="UP000555828">
    <property type="component" value="Unassembled WGS sequence"/>
</dbReference>
<dbReference type="Gene3D" id="2.30.30.90">
    <property type="match status" value="2"/>
</dbReference>
<dbReference type="InterPro" id="IPR038157">
    <property type="entry name" value="FeoA_core_dom"/>
</dbReference>
<dbReference type="InterPro" id="IPR007167">
    <property type="entry name" value="Fe-transptr_FeoA-like"/>
</dbReference>
<dbReference type="GO" id="GO:0046914">
    <property type="term" value="F:transition metal ion binding"/>
    <property type="evidence" value="ECO:0007669"/>
    <property type="project" value="InterPro"/>
</dbReference>
<keyword evidence="4" id="KW-1185">Reference proteome</keyword>
<name>A0A841GSR1_9BACT</name>
<gene>
    <name evidence="3" type="ORF">HNP65_001556</name>
</gene>
<dbReference type="InterPro" id="IPR052713">
    <property type="entry name" value="FeoA"/>
</dbReference>
<dbReference type="EMBL" id="JACHEX010000004">
    <property type="protein sequence ID" value="MBB6063093.1"/>
    <property type="molecule type" value="Genomic_DNA"/>
</dbReference>
<dbReference type="SUPFAM" id="SSF50037">
    <property type="entry name" value="C-terminal domain of transcriptional repressors"/>
    <property type="match status" value="1"/>
</dbReference>
<dbReference type="AlphaFoldDB" id="A0A841GSR1"/>
<evidence type="ECO:0000259" key="2">
    <source>
        <dbReference type="SMART" id="SM00899"/>
    </source>
</evidence>
<dbReference type="Pfam" id="PF04023">
    <property type="entry name" value="FeoA"/>
    <property type="match status" value="1"/>
</dbReference>
<feature type="domain" description="Ferrous iron transporter FeoA-like" evidence="2">
    <location>
        <begin position="77"/>
        <end position="141"/>
    </location>
</feature>
<dbReference type="InterPro" id="IPR008988">
    <property type="entry name" value="Transcriptional_repressor_C"/>
</dbReference>
<protein>
    <submittedName>
        <fullName evidence="3">Ferrous iron transport protein A</fullName>
    </submittedName>
</protein>
<accession>A0A841GSR1</accession>
<keyword evidence="1" id="KW-0408">Iron</keyword>
<evidence type="ECO:0000313" key="4">
    <source>
        <dbReference type="Proteomes" id="UP000555828"/>
    </source>
</evidence>
<organism evidence="3 4">
    <name type="scientific">Thermosipho japonicus</name>
    <dbReference type="NCBI Taxonomy" id="90323"/>
    <lineage>
        <taxon>Bacteria</taxon>
        <taxon>Thermotogati</taxon>
        <taxon>Thermotogota</taxon>
        <taxon>Thermotogae</taxon>
        <taxon>Thermotogales</taxon>
        <taxon>Fervidobacteriaceae</taxon>
        <taxon>Thermosipho</taxon>
    </lineage>
</organism>
<dbReference type="RefSeq" id="WP_184619691.1">
    <property type="nucleotide sequence ID" value="NZ_JACHEX010000004.1"/>
</dbReference>
<reference evidence="3 4" key="1">
    <citation type="submission" date="2020-08" db="EMBL/GenBank/DDBJ databases">
        <title>Genomic Encyclopedia of Type Strains, Phase IV (KMG-IV): sequencing the most valuable type-strain genomes for metagenomic binning, comparative biology and taxonomic classification.</title>
        <authorList>
            <person name="Goeker M."/>
        </authorList>
    </citation>
    <scope>NUCLEOTIDE SEQUENCE [LARGE SCALE GENOMIC DNA]</scope>
    <source>
        <strain evidence="3 4">DSM 13481</strain>
    </source>
</reference>
<evidence type="ECO:0000256" key="1">
    <source>
        <dbReference type="ARBA" id="ARBA00023004"/>
    </source>
</evidence>
<comment type="caution">
    <text evidence="3">The sequence shown here is derived from an EMBL/GenBank/DDBJ whole genome shotgun (WGS) entry which is preliminary data.</text>
</comment>
<feature type="domain" description="Ferrous iron transporter FeoA-like" evidence="2">
    <location>
        <begin position="1"/>
        <end position="72"/>
    </location>
</feature>